<keyword evidence="11 18" id="KW-0413">Isomerase</keyword>
<evidence type="ECO:0000256" key="17">
    <source>
        <dbReference type="HAMAP-Rule" id="MF_01965"/>
    </source>
</evidence>
<comment type="similarity">
    <text evidence="4 19">In the C-terminal section; belongs to the NnrD/CARKD family.</text>
</comment>
<evidence type="ECO:0000256" key="12">
    <source>
        <dbReference type="ARBA" id="ARBA00023239"/>
    </source>
</evidence>
<evidence type="ECO:0000256" key="14">
    <source>
        <dbReference type="ARBA" id="ARBA00025153"/>
    </source>
</evidence>
<dbReference type="PANTHER" id="PTHR12592:SF0">
    <property type="entry name" value="ATP-DEPENDENT (S)-NAD(P)H-HYDRATE DEHYDRATASE"/>
    <property type="match status" value="1"/>
</dbReference>
<feature type="binding site" evidence="18">
    <location>
        <position position="126"/>
    </location>
    <ligand>
        <name>K(+)</name>
        <dbReference type="ChEBI" id="CHEBI:29103"/>
    </ligand>
</feature>
<comment type="catalytic activity">
    <reaction evidence="1 18 19">
        <text>(6R)-NADHX = (6S)-NADHX</text>
        <dbReference type="Rhea" id="RHEA:32215"/>
        <dbReference type="ChEBI" id="CHEBI:64074"/>
        <dbReference type="ChEBI" id="CHEBI:64075"/>
        <dbReference type="EC" id="5.1.99.6"/>
    </reaction>
</comment>
<dbReference type="GO" id="GO:0046872">
    <property type="term" value="F:metal ion binding"/>
    <property type="evidence" value="ECO:0007669"/>
    <property type="project" value="UniProtKB-UniRule"/>
</dbReference>
<dbReference type="Gene3D" id="3.40.50.10260">
    <property type="entry name" value="YjeF N-terminal domain"/>
    <property type="match status" value="1"/>
</dbReference>
<comment type="function">
    <text evidence="17">Catalyzes the dehydration of the S-form of NAD(P)HX at the expense of ADP, which is converted to AMP. Together with NAD(P)HX epimerase, which catalyzes the epimerization of the S- and R-forms, the enzyme allows the repair of both epimers of NAD(P)HX, a damaged form of NAD(P)H that is a result of enzymatic or heat-dependent hydration.</text>
</comment>
<sequence length="570" mass="59399">MQPVLNVEDIKFVETSLNRSGISISELMHRAGLAVAQEVAHMDGVRRALIFVGMGNNGGDGWVAAEELLRYDIVPTVVSPVAPESLQSDLALVAARSAVAAGVVVQVAPPRAQLEELLFTTDVVVDAMLGTGFRETPTAPFNIWIDAINMSGVPAVAVDVPSGLSAQTGHIHGACIYADVTVTMIALKPGLLADKGRDACGSIVIAPLAEQTEEFVLKADPVAWRCETSDYLDILPMPTAVADKYGRGCVLVVAGSSRYPGAAILAARAAARAGAGYVSLAVPACIAGIVQTQLVEIPVIPCPYDADTGTFSEEAHDIIVKLAERADCVLVGPGIRVTAATTSLCSGLLGVKVPLVMDADALNCLARITENRLDNYPELVRRNAPLILTPHRRELGRLMGLPDTPPDSLTSALEAARRIVWADGGSEFTIVAKGNATACVGVESAVLPKPGPVSLATAGSGDVLAGIIAARLAKAAIDPTQLPLFCAFACEIHARCALLAEKTFGTRGVMANDLVQQLGRATDALEHLVAVGGTDDGDSAVSAVTADAQNTSNDIDATSELRRSHKHKEL</sequence>
<dbReference type="EMBL" id="LSCR01000007">
    <property type="protein sequence ID" value="KXB35009.1"/>
    <property type="molecule type" value="Genomic_DNA"/>
</dbReference>
<dbReference type="GO" id="GO:0005524">
    <property type="term" value="F:ATP binding"/>
    <property type="evidence" value="ECO:0007669"/>
    <property type="project" value="UniProtKB-UniRule"/>
</dbReference>
<dbReference type="PROSITE" id="PS01050">
    <property type="entry name" value="YJEF_C_2"/>
    <property type="match status" value="1"/>
</dbReference>
<evidence type="ECO:0000259" key="21">
    <source>
        <dbReference type="PROSITE" id="PS51385"/>
    </source>
</evidence>
<comment type="catalytic activity">
    <reaction evidence="2 18 19">
        <text>(6R)-NADPHX = (6S)-NADPHX</text>
        <dbReference type="Rhea" id="RHEA:32227"/>
        <dbReference type="ChEBI" id="CHEBI:64076"/>
        <dbReference type="ChEBI" id="CHEBI:64077"/>
        <dbReference type="EC" id="5.1.99.6"/>
    </reaction>
</comment>
<evidence type="ECO:0000256" key="15">
    <source>
        <dbReference type="ARBA" id="ARBA00048238"/>
    </source>
</evidence>
<dbReference type="GO" id="GO:0046496">
    <property type="term" value="P:nicotinamide nucleotide metabolic process"/>
    <property type="evidence" value="ECO:0007669"/>
    <property type="project" value="UniProtKB-UniRule"/>
</dbReference>
<comment type="similarity">
    <text evidence="3 19">In the N-terminal section; belongs to the NnrE/AIBP family.</text>
</comment>
<evidence type="ECO:0000256" key="4">
    <source>
        <dbReference type="ARBA" id="ARBA00009524"/>
    </source>
</evidence>
<feature type="domain" description="YjeF C-terminal" evidence="20">
    <location>
        <begin position="227"/>
        <end position="525"/>
    </location>
</feature>
<feature type="binding site" evidence="18">
    <location>
        <position position="162"/>
    </location>
    <ligand>
        <name>K(+)</name>
        <dbReference type="ChEBI" id="CHEBI:29103"/>
    </ligand>
</feature>
<keyword evidence="10 17" id="KW-0520">NAD</keyword>
<name>A0A133XVR0_9ACTN</name>
<keyword evidence="9 18" id="KW-0630">Potassium</keyword>
<accession>A0A133XVR0</accession>
<keyword evidence="8 17" id="KW-0521">NADP</keyword>
<dbReference type="HAMAP" id="MF_01966">
    <property type="entry name" value="NADHX_epimerase"/>
    <property type="match status" value="1"/>
</dbReference>
<feature type="binding site" evidence="17">
    <location>
        <position position="334"/>
    </location>
    <ligand>
        <name>(6S)-NADPHX</name>
        <dbReference type="ChEBI" id="CHEBI:64076"/>
    </ligand>
</feature>
<dbReference type="Pfam" id="PF01256">
    <property type="entry name" value="Carb_kinase"/>
    <property type="match status" value="1"/>
</dbReference>
<comment type="similarity">
    <text evidence="18">Belongs to the NnrE/AIBP family.</text>
</comment>
<feature type="binding site" evidence="17">
    <location>
        <begin position="433"/>
        <end position="437"/>
    </location>
    <ligand>
        <name>AMP</name>
        <dbReference type="ChEBI" id="CHEBI:456215"/>
    </ligand>
</feature>
<dbReference type="Proteomes" id="UP000070675">
    <property type="component" value="Unassembled WGS sequence"/>
</dbReference>
<keyword evidence="23" id="KW-1185">Reference proteome</keyword>
<dbReference type="EC" id="5.1.99.6" evidence="19"/>
<feature type="binding site" evidence="18">
    <location>
        <begin position="56"/>
        <end position="60"/>
    </location>
    <ligand>
        <name>(6S)-NADPHX</name>
        <dbReference type="ChEBI" id="CHEBI:64076"/>
    </ligand>
</feature>
<evidence type="ECO:0000256" key="16">
    <source>
        <dbReference type="ARBA" id="ARBA00049209"/>
    </source>
</evidence>
<feature type="binding site" evidence="18">
    <location>
        <position position="159"/>
    </location>
    <ligand>
        <name>(6S)-NADPHX</name>
        <dbReference type="ChEBI" id="CHEBI:64076"/>
    </ligand>
</feature>
<feature type="domain" description="YjeF N-terminal" evidence="21">
    <location>
        <begin position="5"/>
        <end position="216"/>
    </location>
</feature>
<proteinExistence type="inferred from homology"/>
<comment type="subunit">
    <text evidence="17">Homotetramer.</text>
</comment>
<dbReference type="EC" id="4.2.1.136" evidence="19"/>
<feature type="binding site" evidence="17">
    <location>
        <position position="391"/>
    </location>
    <ligand>
        <name>(6S)-NADPHX</name>
        <dbReference type="ChEBI" id="CHEBI:64076"/>
    </ligand>
</feature>
<dbReference type="GO" id="GO:0110051">
    <property type="term" value="P:metabolite repair"/>
    <property type="evidence" value="ECO:0007669"/>
    <property type="project" value="TreeGrafter"/>
</dbReference>
<dbReference type="GO" id="GO:0052855">
    <property type="term" value="F:ADP-dependent NAD(P)H-hydrate dehydratase activity"/>
    <property type="evidence" value="ECO:0007669"/>
    <property type="project" value="UniProtKB-UniRule"/>
</dbReference>
<dbReference type="AlphaFoldDB" id="A0A133XVR0"/>
<dbReference type="GO" id="GO:0052856">
    <property type="term" value="F:NAD(P)HX epimerase activity"/>
    <property type="evidence" value="ECO:0007669"/>
    <property type="project" value="UniProtKB-UniRule"/>
</dbReference>
<dbReference type="InterPro" id="IPR000631">
    <property type="entry name" value="CARKD"/>
</dbReference>
<dbReference type="PROSITE" id="PS51385">
    <property type="entry name" value="YJEF_N"/>
    <property type="match status" value="1"/>
</dbReference>
<dbReference type="InterPro" id="IPR029056">
    <property type="entry name" value="Ribokinase-like"/>
</dbReference>
<gene>
    <name evidence="18" type="primary">nnrE</name>
    <name evidence="17" type="synonym">nnrD</name>
    <name evidence="22" type="ORF">HMPREF3192_00622</name>
</gene>
<dbReference type="RefSeq" id="WP_082715581.1">
    <property type="nucleotide sequence ID" value="NZ_KQ959487.1"/>
</dbReference>
<evidence type="ECO:0000313" key="22">
    <source>
        <dbReference type="EMBL" id="KXB35009.1"/>
    </source>
</evidence>
<comment type="function">
    <text evidence="14 19">Bifunctional enzyme that catalyzes the epimerization of the S- and R-forms of NAD(P)HX and the dehydration of the S-form of NAD(P)HX at the expense of ADP, which is converted to AMP. This allows the repair of both epimers of NAD(P)HX, a damaged form of NAD(P)H that is a result of enzymatic or heat-dependent hydration.</text>
</comment>
<dbReference type="Pfam" id="PF03853">
    <property type="entry name" value="YjeF_N"/>
    <property type="match status" value="1"/>
</dbReference>
<evidence type="ECO:0000256" key="19">
    <source>
        <dbReference type="PIRNR" id="PIRNR017184"/>
    </source>
</evidence>
<feature type="binding site" evidence="17">
    <location>
        <position position="461"/>
    </location>
    <ligand>
        <name>AMP</name>
        <dbReference type="ChEBI" id="CHEBI:456215"/>
    </ligand>
</feature>
<dbReference type="Gene3D" id="3.40.1190.20">
    <property type="match status" value="1"/>
</dbReference>
<comment type="function">
    <text evidence="18">Catalyzes the epimerization of the S- and R-forms of NAD(P)HX, a damaged form of NAD(P)H that is a result of enzymatic or heat-dependent hydration. This is a prerequisite for the S-specific NAD(P)H-hydrate dehydratase to allow the repair of both epimers of NAD(P)HX.</text>
</comment>
<dbReference type="NCBIfam" id="TIGR00197">
    <property type="entry name" value="yjeF_nterm"/>
    <property type="match status" value="1"/>
</dbReference>
<evidence type="ECO:0000256" key="11">
    <source>
        <dbReference type="ARBA" id="ARBA00023235"/>
    </source>
</evidence>
<evidence type="ECO:0000256" key="2">
    <source>
        <dbReference type="ARBA" id="ARBA00000909"/>
    </source>
</evidence>
<evidence type="ECO:0000256" key="5">
    <source>
        <dbReference type="ARBA" id="ARBA00022723"/>
    </source>
</evidence>
<feature type="binding site" evidence="17">
    <location>
        <position position="462"/>
    </location>
    <ligand>
        <name>(6S)-NADPHX</name>
        <dbReference type="ChEBI" id="CHEBI:64076"/>
    </ligand>
</feature>
<feature type="binding site" evidence="18">
    <location>
        <begin position="130"/>
        <end position="136"/>
    </location>
    <ligand>
        <name>(6S)-NADPHX</name>
        <dbReference type="ChEBI" id="CHEBI:64076"/>
    </ligand>
</feature>
<dbReference type="OrthoDB" id="9806925at2"/>
<keyword evidence="6 17" id="KW-0547">Nucleotide-binding</keyword>
<dbReference type="PANTHER" id="PTHR12592">
    <property type="entry name" value="ATP-DEPENDENT (S)-NAD(P)H-HYDRATE DEHYDRATASE FAMILY MEMBER"/>
    <property type="match status" value="1"/>
</dbReference>
<comment type="similarity">
    <text evidence="17">Belongs to the NnrD/CARKD family.</text>
</comment>
<dbReference type="SUPFAM" id="SSF53613">
    <property type="entry name" value="Ribokinase-like"/>
    <property type="match status" value="1"/>
</dbReference>
<evidence type="ECO:0000256" key="13">
    <source>
        <dbReference type="ARBA" id="ARBA00023268"/>
    </source>
</evidence>
<dbReference type="NCBIfam" id="TIGR00196">
    <property type="entry name" value="yjeF_cterm"/>
    <property type="match status" value="1"/>
</dbReference>
<dbReference type="InterPro" id="IPR017953">
    <property type="entry name" value="Carbohydrate_kinase_pred_CS"/>
</dbReference>
<dbReference type="STRING" id="1393034.HMPREF3192_00622"/>
<comment type="cofactor">
    <cofactor evidence="18 19">
        <name>K(+)</name>
        <dbReference type="ChEBI" id="CHEBI:29103"/>
    </cofactor>
    <text evidence="18 19">Binds 1 potassium ion per subunit.</text>
</comment>
<comment type="catalytic activity">
    <reaction evidence="15 17 19">
        <text>(6S)-NADHX + ADP = AMP + phosphate + NADH + H(+)</text>
        <dbReference type="Rhea" id="RHEA:32223"/>
        <dbReference type="ChEBI" id="CHEBI:15378"/>
        <dbReference type="ChEBI" id="CHEBI:43474"/>
        <dbReference type="ChEBI" id="CHEBI:57945"/>
        <dbReference type="ChEBI" id="CHEBI:64074"/>
        <dbReference type="ChEBI" id="CHEBI:456215"/>
        <dbReference type="ChEBI" id="CHEBI:456216"/>
        <dbReference type="EC" id="4.2.1.136"/>
    </reaction>
</comment>
<dbReference type="PROSITE" id="PS51383">
    <property type="entry name" value="YJEF_C_3"/>
    <property type="match status" value="1"/>
</dbReference>
<evidence type="ECO:0000256" key="8">
    <source>
        <dbReference type="ARBA" id="ARBA00022857"/>
    </source>
</evidence>
<dbReference type="InterPro" id="IPR036652">
    <property type="entry name" value="YjeF_N_dom_sf"/>
</dbReference>
<keyword evidence="5 18" id="KW-0479">Metal-binding</keyword>
<evidence type="ECO:0000256" key="10">
    <source>
        <dbReference type="ARBA" id="ARBA00023027"/>
    </source>
</evidence>
<evidence type="ECO:0000313" key="23">
    <source>
        <dbReference type="Proteomes" id="UP000070675"/>
    </source>
</evidence>
<evidence type="ECO:0000256" key="9">
    <source>
        <dbReference type="ARBA" id="ARBA00022958"/>
    </source>
</evidence>
<evidence type="ECO:0000259" key="20">
    <source>
        <dbReference type="PROSITE" id="PS51383"/>
    </source>
</evidence>
<protein>
    <recommendedName>
        <fullName evidence="19">Bifunctional NAD(P)H-hydrate repair enzyme</fullName>
    </recommendedName>
    <alternativeName>
        <fullName evidence="19">Nicotinamide nucleotide repair protein</fullName>
    </alternativeName>
    <domain>
        <recommendedName>
            <fullName evidence="19">ADP-dependent (S)-NAD(P)H-hydrate dehydratase</fullName>
            <ecNumber evidence="19">4.2.1.136</ecNumber>
        </recommendedName>
        <alternativeName>
            <fullName evidence="19">ADP-dependent NAD(P)HX dehydratase</fullName>
        </alternativeName>
    </domain>
    <domain>
        <recommendedName>
            <fullName evidence="19">NAD(P)H-hydrate epimerase</fullName>
            <ecNumber evidence="19">5.1.99.6</ecNumber>
        </recommendedName>
    </domain>
</protein>
<dbReference type="HAMAP" id="MF_01965">
    <property type="entry name" value="NADHX_dehydratase"/>
    <property type="match status" value="1"/>
</dbReference>
<dbReference type="InterPro" id="IPR030677">
    <property type="entry name" value="Nnr"/>
</dbReference>
<dbReference type="PATRIC" id="fig|1393034.3.peg.603"/>
<dbReference type="SUPFAM" id="SSF64153">
    <property type="entry name" value="YjeF N-terminal domain-like"/>
    <property type="match status" value="1"/>
</dbReference>
<reference evidence="23" key="1">
    <citation type="submission" date="2016-01" db="EMBL/GenBank/DDBJ databases">
        <authorList>
            <person name="Mitreva M."/>
            <person name="Pepin K.H."/>
            <person name="Mihindukulasuriya K.A."/>
            <person name="Fulton R."/>
            <person name="Fronick C."/>
            <person name="O'Laughlin M."/>
            <person name="Miner T."/>
            <person name="Herter B."/>
            <person name="Rosa B.A."/>
            <person name="Cordes M."/>
            <person name="Tomlinson C."/>
            <person name="Wollam A."/>
            <person name="Palsikar V.B."/>
            <person name="Mardis E.R."/>
            <person name="Wilson R.K."/>
        </authorList>
    </citation>
    <scope>NUCLEOTIDE SEQUENCE [LARGE SCALE GENOMIC DNA]</scope>
    <source>
        <strain evidence="23">DNF00019</strain>
    </source>
</reference>
<evidence type="ECO:0000256" key="3">
    <source>
        <dbReference type="ARBA" id="ARBA00006001"/>
    </source>
</evidence>
<keyword evidence="13" id="KW-0511">Multifunctional enzyme</keyword>
<dbReference type="InterPro" id="IPR004443">
    <property type="entry name" value="YjeF_N_dom"/>
</dbReference>
<feature type="binding site" evidence="17">
    <location>
        <position position="262"/>
    </location>
    <ligand>
        <name>(6S)-NADPHX</name>
        <dbReference type="ChEBI" id="CHEBI:64076"/>
    </ligand>
</feature>
<dbReference type="PIRSF" id="PIRSF017184">
    <property type="entry name" value="Nnr"/>
    <property type="match status" value="1"/>
</dbReference>
<evidence type="ECO:0000256" key="1">
    <source>
        <dbReference type="ARBA" id="ARBA00000013"/>
    </source>
</evidence>
<organism evidence="22 23">
    <name type="scientific">Atopobium deltae</name>
    <dbReference type="NCBI Taxonomy" id="1393034"/>
    <lineage>
        <taxon>Bacteria</taxon>
        <taxon>Bacillati</taxon>
        <taxon>Actinomycetota</taxon>
        <taxon>Coriobacteriia</taxon>
        <taxon>Coriobacteriales</taxon>
        <taxon>Atopobiaceae</taxon>
        <taxon>Atopobium</taxon>
    </lineage>
</organism>
<keyword evidence="12 17" id="KW-0456">Lyase</keyword>
<comment type="caution">
    <text evidence="18">Lacks conserved residue(s) required for the propagation of feature annotation.</text>
</comment>
<dbReference type="CDD" id="cd01171">
    <property type="entry name" value="YXKO-related"/>
    <property type="match status" value="1"/>
</dbReference>
<evidence type="ECO:0000256" key="6">
    <source>
        <dbReference type="ARBA" id="ARBA00022741"/>
    </source>
</evidence>
<feature type="binding site" evidence="18">
    <location>
        <position position="57"/>
    </location>
    <ligand>
        <name>K(+)</name>
        <dbReference type="ChEBI" id="CHEBI:29103"/>
    </ligand>
</feature>
<evidence type="ECO:0000256" key="7">
    <source>
        <dbReference type="ARBA" id="ARBA00022840"/>
    </source>
</evidence>
<evidence type="ECO:0000256" key="18">
    <source>
        <dbReference type="HAMAP-Rule" id="MF_01966"/>
    </source>
</evidence>
<comment type="cofactor">
    <cofactor evidence="17">
        <name>Mg(2+)</name>
        <dbReference type="ChEBI" id="CHEBI:18420"/>
    </cofactor>
</comment>
<comment type="catalytic activity">
    <reaction evidence="16 17 19">
        <text>(6S)-NADPHX + ADP = AMP + phosphate + NADPH + H(+)</text>
        <dbReference type="Rhea" id="RHEA:32235"/>
        <dbReference type="ChEBI" id="CHEBI:15378"/>
        <dbReference type="ChEBI" id="CHEBI:43474"/>
        <dbReference type="ChEBI" id="CHEBI:57783"/>
        <dbReference type="ChEBI" id="CHEBI:64076"/>
        <dbReference type="ChEBI" id="CHEBI:456215"/>
        <dbReference type="ChEBI" id="CHEBI:456216"/>
        <dbReference type="EC" id="4.2.1.136"/>
    </reaction>
</comment>
<comment type="caution">
    <text evidence="22">The sequence shown here is derived from an EMBL/GenBank/DDBJ whole genome shotgun (WGS) entry which is preliminary data.</text>
</comment>
<keyword evidence="7 17" id="KW-0067">ATP-binding</keyword>